<keyword evidence="4" id="KW-1185">Reference proteome</keyword>
<sequence>MAGQPANALPWSKHPGSFQREMKPGRVKCESGSMTEPPLSHAEFGFPGPLRDSLVASILSGAKTTTTSLLVEYAVEGDPLPAVGRRQAVIDSAGQPVAIIETVQVDQVRLDQVPLSHVIDEGEGHVSVAQWRVDHEQYWHGEEMRSYLTDPAFTVRDETAVILERFQLIS</sequence>
<dbReference type="SUPFAM" id="SSF88697">
    <property type="entry name" value="PUA domain-like"/>
    <property type="match status" value="1"/>
</dbReference>
<reference evidence="4" key="1">
    <citation type="submission" date="2019-07" db="EMBL/GenBank/DDBJ databases">
        <title>Arthrobacter KR32 sp. nov., isolated from mountain cheese made of cows milk.</title>
        <authorList>
            <person name="Flegler A."/>
        </authorList>
    </citation>
    <scope>NUCLEOTIDE SEQUENCE [LARGE SCALE GENOMIC DNA]</scope>
    <source>
        <strain evidence="4">KR32</strain>
    </source>
</reference>
<dbReference type="EMBL" id="VJXX01000008">
    <property type="protein sequence ID" value="MPY12228.1"/>
    <property type="molecule type" value="Genomic_DNA"/>
</dbReference>
<dbReference type="Pfam" id="PF04266">
    <property type="entry name" value="ASCH"/>
    <property type="match status" value="1"/>
</dbReference>
<name>A0A7X1NST9_9MICC</name>
<dbReference type="AlphaFoldDB" id="A0A7X1NST9"/>
<dbReference type="PANTHER" id="PTHR39203">
    <property type="entry name" value="CYTOPLASMIC PROTEIN-RELATED"/>
    <property type="match status" value="1"/>
</dbReference>
<protein>
    <submittedName>
        <fullName evidence="3">ASCH domain-containing protein</fullName>
    </submittedName>
</protein>
<feature type="domain" description="ASCH" evidence="2">
    <location>
        <begin position="44"/>
        <end position="170"/>
    </location>
</feature>
<proteinExistence type="predicted"/>
<dbReference type="InterPro" id="IPR007374">
    <property type="entry name" value="ASCH_domain"/>
</dbReference>
<dbReference type="InterPro" id="IPR009326">
    <property type="entry name" value="DUF984"/>
</dbReference>
<evidence type="ECO:0000313" key="3">
    <source>
        <dbReference type="EMBL" id="MPY12228.1"/>
    </source>
</evidence>
<evidence type="ECO:0000313" key="4">
    <source>
        <dbReference type="Proteomes" id="UP000326464"/>
    </source>
</evidence>
<dbReference type="Gene3D" id="3.10.400.10">
    <property type="entry name" value="Sulfate adenylyltransferase"/>
    <property type="match status" value="1"/>
</dbReference>
<dbReference type="InterPro" id="IPR015947">
    <property type="entry name" value="PUA-like_sf"/>
</dbReference>
<dbReference type="Proteomes" id="UP000326464">
    <property type="component" value="Unassembled WGS sequence"/>
</dbReference>
<accession>A0A7X1NST9</accession>
<dbReference type="OrthoDB" id="9807542at2"/>
<comment type="caution">
    <text evidence="3">The sequence shown here is derived from an EMBL/GenBank/DDBJ whole genome shotgun (WGS) entry which is preliminary data.</text>
</comment>
<dbReference type="SMART" id="SM01022">
    <property type="entry name" value="ASCH"/>
    <property type="match status" value="1"/>
</dbReference>
<evidence type="ECO:0000259" key="2">
    <source>
        <dbReference type="SMART" id="SM01022"/>
    </source>
</evidence>
<dbReference type="PANTHER" id="PTHR39203:SF1">
    <property type="entry name" value="CYTOPLASMIC PROTEIN"/>
    <property type="match status" value="1"/>
</dbReference>
<gene>
    <name evidence="3" type="ORF">FNH21_16160</name>
</gene>
<feature type="region of interest" description="Disordered" evidence="1">
    <location>
        <begin position="1"/>
        <end position="22"/>
    </location>
</feature>
<organism evidence="3 4">
    <name type="scientific">Arthrobacter bussei</name>
    <dbReference type="NCBI Taxonomy" id="2594179"/>
    <lineage>
        <taxon>Bacteria</taxon>
        <taxon>Bacillati</taxon>
        <taxon>Actinomycetota</taxon>
        <taxon>Actinomycetes</taxon>
        <taxon>Micrococcales</taxon>
        <taxon>Micrococcaceae</taxon>
        <taxon>Arthrobacter</taxon>
    </lineage>
</organism>
<evidence type="ECO:0000256" key="1">
    <source>
        <dbReference type="SAM" id="MobiDB-lite"/>
    </source>
</evidence>